<gene>
    <name evidence="2" type="ORF">SUH3_07950</name>
</gene>
<evidence type="ECO:0000259" key="1">
    <source>
        <dbReference type="SMART" id="SM00460"/>
    </source>
</evidence>
<dbReference type="EMBL" id="JAMD01000017">
    <property type="protein sequence ID" value="KEJ94174.1"/>
    <property type="molecule type" value="Genomic_DNA"/>
</dbReference>
<dbReference type="SUPFAM" id="SSF54001">
    <property type="entry name" value="Cysteine proteinases"/>
    <property type="match status" value="1"/>
</dbReference>
<feature type="domain" description="Transglutaminase-like" evidence="1">
    <location>
        <begin position="158"/>
        <end position="222"/>
    </location>
</feature>
<keyword evidence="3" id="KW-1185">Reference proteome</keyword>
<dbReference type="GeneID" id="68868320"/>
<dbReference type="Pfam" id="PF08379">
    <property type="entry name" value="Bact_transglu_N"/>
    <property type="match status" value="1"/>
</dbReference>
<dbReference type="PANTHER" id="PTHR33490:SF6">
    <property type="entry name" value="SLL1049 PROTEIN"/>
    <property type="match status" value="1"/>
</dbReference>
<sequence>MQLHVTHTTRYAYDAPVIYGLQKIRLRPVASHMQSVSDWTLTVTGGKIECSYTDHHGNLTDLVSITPEGDAVEITAQGTINTEDTHGVFGKVYGRVPLYLLRMPTPTTEAGPKIKAFARTLDKHDDLLTGLHALSAAILKAVPYESGHTDATTTAEEALAGGKGVCQDHAQIFIAAARLAGLPARYVSGYLMMDDQVDQDASHAWAEVHLDTLGWVGFDVSNGISPDERYIRIAVGRDAKEASPIEGMRMGSADESMIVSLQVQQ</sequence>
<dbReference type="PANTHER" id="PTHR33490">
    <property type="entry name" value="BLR5614 PROTEIN-RELATED"/>
    <property type="match status" value="1"/>
</dbReference>
<evidence type="ECO:0000313" key="2">
    <source>
        <dbReference type="EMBL" id="KEJ94174.1"/>
    </source>
</evidence>
<accession>A0A073IWP0</accession>
<protein>
    <submittedName>
        <fullName evidence="2">Transglutaminase</fullName>
    </submittedName>
</protein>
<organism evidence="2 3">
    <name type="scientific">Pseudosulfitobacter pseudonitzschiae</name>
    <dbReference type="NCBI Taxonomy" id="1402135"/>
    <lineage>
        <taxon>Bacteria</taxon>
        <taxon>Pseudomonadati</taxon>
        <taxon>Pseudomonadota</taxon>
        <taxon>Alphaproteobacteria</taxon>
        <taxon>Rhodobacterales</taxon>
        <taxon>Roseobacteraceae</taxon>
        <taxon>Pseudosulfitobacter</taxon>
    </lineage>
</organism>
<comment type="caution">
    <text evidence="2">The sequence shown here is derived from an EMBL/GenBank/DDBJ whole genome shotgun (WGS) entry which is preliminary data.</text>
</comment>
<dbReference type="Proteomes" id="UP000027746">
    <property type="component" value="Unassembled WGS sequence"/>
</dbReference>
<dbReference type="AlphaFoldDB" id="A0A073IWP0"/>
<evidence type="ECO:0000313" key="3">
    <source>
        <dbReference type="Proteomes" id="UP000027746"/>
    </source>
</evidence>
<dbReference type="SMART" id="SM00460">
    <property type="entry name" value="TGc"/>
    <property type="match status" value="1"/>
</dbReference>
<dbReference type="RefSeq" id="WP_037930602.1">
    <property type="nucleotide sequence ID" value="NZ_CP054599.1"/>
</dbReference>
<dbReference type="InterPro" id="IPR038765">
    <property type="entry name" value="Papain-like_cys_pep_sf"/>
</dbReference>
<reference evidence="2 3" key="1">
    <citation type="submission" date="2014-01" db="EMBL/GenBank/DDBJ databases">
        <title>Sulfitobacter sp. H3 (MCCC 1A00686) Genome Sequencing.</title>
        <authorList>
            <person name="Lai Q."/>
            <person name="Hong Z."/>
        </authorList>
    </citation>
    <scope>NUCLEOTIDE SEQUENCE [LARGE SCALE GENOMIC DNA]</scope>
    <source>
        <strain evidence="2 3">H3</strain>
    </source>
</reference>
<name>A0A073IWP0_9RHOB</name>
<dbReference type="InterPro" id="IPR013589">
    <property type="entry name" value="Bac_transglu_N"/>
</dbReference>
<dbReference type="InterPro" id="IPR002931">
    <property type="entry name" value="Transglutaminase-like"/>
</dbReference>
<dbReference type="Pfam" id="PF01841">
    <property type="entry name" value="Transglut_core"/>
    <property type="match status" value="1"/>
</dbReference>
<dbReference type="OrthoDB" id="9804023at2"/>
<proteinExistence type="predicted"/>
<dbReference type="Gene3D" id="3.10.620.30">
    <property type="match status" value="1"/>
</dbReference>